<evidence type="ECO:0000256" key="1">
    <source>
        <dbReference type="ARBA" id="ARBA00001947"/>
    </source>
</evidence>
<dbReference type="AlphaFoldDB" id="A0A7C4HB85"/>
<keyword evidence="2" id="KW-0479">Metal-binding</keyword>
<comment type="caution">
    <text evidence="5">The sequence shown here is derived from an EMBL/GenBank/DDBJ whole genome shotgun (WGS) entry which is preliminary data.</text>
</comment>
<dbReference type="InterPro" id="IPR024087">
    <property type="entry name" value="Creatininase-like_sf"/>
</dbReference>
<protein>
    <recommendedName>
        <fullName evidence="6">Creatininase family protein</fullName>
    </recommendedName>
</protein>
<accession>A0A7C4HB85</accession>
<evidence type="ECO:0000256" key="4">
    <source>
        <dbReference type="ARBA" id="ARBA00022833"/>
    </source>
</evidence>
<dbReference type="GO" id="GO:0046872">
    <property type="term" value="F:metal ion binding"/>
    <property type="evidence" value="ECO:0007669"/>
    <property type="project" value="UniProtKB-KW"/>
</dbReference>
<keyword evidence="3" id="KW-0378">Hydrolase</keyword>
<dbReference type="PANTHER" id="PTHR35005:SF1">
    <property type="entry name" value="2-AMINO-5-FORMYLAMINO-6-RIBOSYLAMINOPYRIMIDIN-4(3H)-ONE 5'-MONOPHOSPHATE DEFORMYLASE"/>
    <property type="match status" value="1"/>
</dbReference>
<evidence type="ECO:0008006" key="6">
    <source>
        <dbReference type="Google" id="ProtNLM"/>
    </source>
</evidence>
<sequence>MIIDLGKNISINKDCRLRTVILPLGSLEYHGNVMPFNTDTLIATSVLNYCLIDKNDDPEKCIYITPPIPFGYSHEWLDYAGTISIEPIVYVEFIESIIKSLEYNLKPLGYVFLNSHGGNTYILQSICKKLYSVYKKPFILVDLWRIASNLGLKYCHACLFESKLLNYLTNSNYTSVNEKYCREEYLTGQYVDYKPGYCGELNIDIEFYLKTVCKSIDKAFELIMNPSK</sequence>
<keyword evidence="4" id="KW-0862">Zinc</keyword>
<name>A0A7C4HB85_STAMA</name>
<gene>
    <name evidence="5" type="ORF">ENU14_02335</name>
</gene>
<reference evidence="5" key="1">
    <citation type="journal article" date="2020" name="mSystems">
        <title>Genome- and Community-Level Interaction Insights into Carbon Utilization and Element Cycling Functions of Hydrothermarchaeota in Hydrothermal Sediment.</title>
        <authorList>
            <person name="Zhou Z."/>
            <person name="Liu Y."/>
            <person name="Xu W."/>
            <person name="Pan J."/>
            <person name="Luo Z.H."/>
            <person name="Li M."/>
        </authorList>
    </citation>
    <scope>NUCLEOTIDE SEQUENCE [LARGE SCALE GENOMIC DNA]</scope>
    <source>
        <strain evidence="5">SpSt-642</strain>
    </source>
</reference>
<dbReference type="GO" id="GO:0016811">
    <property type="term" value="F:hydrolase activity, acting on carbon-nitrogen (but not peptide) bonds, in linear amides"/>
    <property type="evidence" value="ECO:0007669"/>
    <property type="project" value="TreeGrafter"/>
</dbReference>
<dbReference type="EMBL" id="DTBJ01000016">
    <property type="protein sequence ID" value="HGM58409.1"/>
    <property type="molecule type" value="Genomic_DNA"/>
</dbReference>
<dbReference type="Gene3D" id="3.40.50.10310">
    <property type="entry name" value="Creatininase"/>
    <property type="match status" value="1"/>
</dbReference>
<proteinExistence type="predicted"/>
<evidence type="ECO:0000256" key="3">
    <source>
        <dbReference type="ARBA" id="ARBA00022801"/>
    </source>
</evidence>
<organism evidence="5">
    <name type="scientific">Staphylothermus marinus</name>
    <dbReference type="NCBI Taxonomy" id="2280"/>
    <lineage>
        <taxon>Archaea</taxon>
        <taxon>Thermoproteota</taxon>
        <taxon>Thermoprotei</taxon>
        <taxon>Desulfurococcales</taxon>
        <taxon>Desulfurococcaceae</taxon>
        <taxon>Staphylothermus</taxon>
    </lineage>
</organism>
<dbReference type="SUPFAM" id="SSF102215">
    <property type="entry name" value="Creatininase"/>
    <property type="match status" value="1"/>
</dbReference>
<evidence type="ECO:0000313" key="5">
    <source>
        <dbReference type="EMBL" id="HGM58409.1"/>
    </source>
</evidence>
<dbReference type="Pfam" id="PF02633">
    <property type="entry name" value="Creatininase"/>
    <property type="match status" value="1"/>
</dbReference>
<dbReference type="InterPro" id="IPR003785">
    <property type="entry name" value="Creatininase/forma_Hydrolase"/>
</dbReference>
<comment type="cofactor">
    <cofactor evidence="1">
        <name>Zn(2+)</name>
        <dbReference type="ChEBI" id="CHEBI:29105"/>
    </cofactor>
</comment>
<dbReference type="GO" id="GO:0009231">
    <property type="term" value="P:riboflavin biosynthetic process"/>
    <property type="evidence" value="ECO:0007669"/>
    <property type="project" value="TreeGrafter"/>
</dbReference>
<evidence type="ECO:0000256" key="2">
    <source>
        <dbReference type="ARBA" id="ARBA00022723"/>
    </source>
</evidence>
<dbReference type="PANTHER" id="PTHR35005">
    <property type="entry name" value="3-DEHYDRO-SCYLLO-INOSOSE HYDROLASE"/>
    <property type="match status" value="1"/>
</dbReference>